<comment type="caution">
    <text evidence="3">The sequence shown here is derived from an EMBL/GenBank/DDBJ whole genome shotgun (WGS) entry which is preliminary data.</text>
</comment>
<feature type="compositionally biased region" description="Basic residues" evidence="1">
    <location>
        <begin position="9"/>
        <end position="19"/>
    </location>
</feature>
<dbReference type="PANTHER" id="PTHR35562:SF2">
    <property type="entry name" value="DNA ENDONUCLEASE SMRA-RELATED"/>
    <property type="match status" value="1"/>
</dbReference>
<gene>
    <name evidence="3" type="ORF">dsat_2615</name>
</gene>
<dbReference type="RefSeq" id="WP_020886500.1">
    <property type="nucleotide sequence ID" value="NZ_ATHI01000006.1"/>
</dbReference>
<sequence>MNNPFEKLKKLKIKPKKAAKPPEPSKKSEQRSEPDEDAVFAAAMGGVKPIAGGGRDVAPDAPPRPPLQQPEDDGATTMEKILDGRIDFDLEFSDEYMHGQVKGLDSKIFRRLKAGQFAVEAHLDMHGMTLEQAYDALLFFLREAYFSGRRVVLLIPGRGKGSPQGLSLLKREIQHWLTREPLKRVVLAYCTALPRHGGAGALYVMLRKQRKDMGKVAFDRGAFWSEDQF</sequence>
<keyword evidence="4" id="KW-1185">Reference proteome</keyword>
<dbReference type="SUPFAM" id="SSF160443">
    <property type="entry name" value="SMR domain-like"/>
    <property type="match status" value="1"/>
</dbReference>
<dbReference type="InterPro" id="IPR036063">
    <property type="entry name" value="Smr_dom_sf"/>
</dbReference>
<dbReference type="PATRIC" id="fig|1121439.3.peg.1014"/>
<dbReference type="OrthoDB" id="9808881at2"/>
<evidence type="ECO:0000259" key="2">
    <source>
        <dbReference type="PROSITE" id="PS50828"/>
    </source>
</evidence>
<organism evidence="3 4">
    <name type="scientific">Alkalidesulfovibrio alkalitolerans DSM 16529</name>
    <dbReference type="NCBI Taxonomy" id="1121439"/>
    <lineage>
        <taxon>Bacteria</taxon>
        <taxon>Pseudomonadati</taxon>
        <taxon>Thermodesulfobacteriota</taxon>
        <taxon>Desulfovibrionia</taxon>
        <taxon>Desulfovibrionales</taxon>
        <taxon>Desulfovibrionaceae</taxon>
        <taxon>Alkalidesulfovibrio</taxon>
    </lineage>
</organism>
<dbReference type="Pfam" id="PF01713">
    <property type="entry name" value="Smr"/>
    <property type="match status" value="1"/>
</dbReference>
<reference evidence="3 4" key="1">
    <citation type="journal article" date="2013" name="Genome Announc.">
        <title>Draft genome sequences for three mercury-methylating, sulfate-reducing bacteria.</title>
        <authorList>
            <person name="Brown S.D."/>
            <person name="Hurt R.A.Jr."/>
            <person name="Gilmour C.C."/>
            <person name="Elias D.A."/>
        </authorList>
    </citation>
    <scope>NUCLEOTIDE SEQUENCE [LARGE SCALE GENOMIC DNA]</scope>
    <source>
        <strain evidence="3 4">DSM 16529</strain>
    </source>
</reference>
<dbReference type="SMART" id="SM00463">
    <property type="entry name" value="SMR"/>
    <property type="match status" value="1"/>
</dbReference>
<feature type="compositionally biased region" description="Basic and acidic residues" evidence="1">
    <location>
        <begin position="23"/>
        <end position="33"/>
    </location>
</feature>
<dbReference type="eggNOG" id="COG2840">
    <property type="taxonomic scope" value="Bacteria"/>
</dbReference>
<dbReference type="AlphaFoldDB" id="S7TDQ3"/>
<dbReference type="Proteomes" id="UP000014975">
    <property type="component" value="Unassembled WGS sequence"/>
</dbReference>
<evidence type="ECO:0000256" key="1">
    <source>
        <dbReference type="SAM" id="MobiDB-lite"/>
    </source>
</evidence>
<dbReference type="InterPro" id="IPR002625">
    <property type="entry name" value="Smr_dom"/>
</dbReference>
<dbReference type="PROSITE" id="PS50828">
    <property type="entry name" value="SMR"/>
    <property type="match status" value="1"/>
</dbReference>
<feature type="domain" description="Smr" evidence="2">
    <location>
        <begin position="123"/>
        <end position="207"/>
    </location>
</feature>
<evidence type="ECO:0000313" key="3">
    <source>
        <dbReference type="EMBL" id="EPR34796.1"/>
    </source>
</evidence>
<dbReference type="STRING" id="1121439.dsat_2615"/>
<dbReference type="Gene3D" id="3.30.1370.110">
    <property type="match status" value="1"/>
</dbReference>
<feature type="region of interest" description="Disordered" evidence="1">
    <location>
        <begin position="1"/>
        <end position="74"/>
    </location>
</feature>
<accession>S7TDQ3</accession>
<proteinExistence type="predicted"/>
<dbReference type="GO" id="GO:0004520">
    <property type="term" value="F:DNA endonuclease activity"/>
    <property type="evidence" value="ECO:0007669"/>
    <property type="project" value="TreeGrafter"/>
</dbReference>
<protein>
    <submittedName>
        <fullName evidence="3">Smr protein/MutS2</fullName>
    </submittedName>
</protein>
<evidence type="ECO:0000313" key="4">
    <source>
        <dbReference type="Proteomes" id="UP000014975"/>
    </source>
</evidence>
<dbReference type="PANTHER" id="PTHR35562">
    <property type="entry name" value="DNA ENDONUCLEASE SMRA-RELATED"/>
    <property type="match status" value="1"/>
</dbReference>
<dbReference type="EMBL" id="ATHI01000006">
    <property type="protein sequence ID" value="EPR34796.1"/>
    <property type="molecule type" value="Genomic_DNA"/>
</dbReference>
<name>S7TDQ3_9BACT</name>